<evidence type="ECO:0000313" key="2">
    <source>
        <dbReference type="Proteomes" id="UP000824259"/>
    </source>
</evidence>
<sequence>MTKRIGKTIGLGAAVVMMAAGCTREYPTSPIESDAIGFAPSVVRSAVSSLGNGDSFAVWARESKDGVAQMILSQEEIHCEDGVWRYDDLRYWQWAAVYDFYALYPHDVPNAGLQGAEELSFVVRDFDARNSEDLMVAEQTGLRYAGNPAPVVFSFRHLLSKVEFVGRIDPSLTGAGLSARLLSAELYGMPATGSCTIDAGTDGTWIFGENTTGESPFCAVGTKELSFEGESIFGELLLFPQAVGQEWILELEYEYVDADYSQNRFTKIVRLADAGVSEWKPGLGYRYSFSVGRDYILFDKPEVVPWKSASGGIITVE</sequence>
<evidence type="ECO:0000313" key="1">
    <source>
        <dbReference type="EMBL" id="HJA98562.1"/>
    </source>
</evidence>
<dbReference type="Gene3D" id="2.60.40.2620">
    <property type="entry name" value="Fimbrillin-like"/>
    <property type="match status" value="1"/>
</dbReference>
<dbReference type="Gene3D" id="2.60.40.2630">
    <property type="match status" value="1"/>
</dbReference>
<dbReference type="CDD" id="cd13121">
    <property type="entry name" value="BF2867_like_C"/>
    <property type="match status" value="1"/>
</dbReference>
<name>A0A9D2IEP7_9BACT</name>
<comment type="caution">
    <text evidence="1">The sequence shown here is derived from an EMBL/GenBank/DDBJ whole genome shotgun (WGS) entry which is preliminary data.</text>
</comment>
<accession>A0A9D2IEP7</accession>
<dbReference type="CDD" id="cd13120">
    <property type="entry name" value="BF2867_like_N"/>
    <property type="match status" value="1"/>
</dbReference>
<reference evidence="1" key="2">
    <citation type="submission" date="2021-04" db="EMBL/GenBank/DDBJ databases">
        <authorList>
            <person name="Gilroy R."/>
        </authorList>
    </citation>
    <scope>NUCLEOTIDE SEQUENCE</scope>
    <source>
        <strain evidence="1">CHK169-11906</strain>
    </source>
</reference>
<gene>
    <name evidence="1" type="ORF">H9779_03045</name>
</gene>
<proteinExistence type="predicted"/>
<dbReference type="PROSITE" id="PS51257">
    <property type="entry name" value="PROKAR_LIPOPROTEIN"/>
    <property type="match status" value="1"/>
</dbReference>
<organism evidence="1 2">
    <name type="scientific">Candidatus Alistipes avicola</name>
    <dbReference type="NCBI Taxonomy" id="2838432"/>
    <lineage>
        <taxon>Bacteria</taxon>
        <taxon>Pseudomonadati</taxon>
        <taxon>Bacteroidota</taxon>
        <taxon>Bacteroidia</taxon>
        <taxon>Bacteroidales</taxon>
        <taxon>Rikenellaceae</taxon>
        <taxon>Alistipes</taxon>
    </lineage>
</organism>
<reference evidence="1" key="1">
    <citation type="journal article" date="2021" name="PeerJ">
        <title>Extensive microbial diversity within the chicken gut microbiome revealed by metagenomics and culture.</title>
        <authorList>
            <person name="Gilroy R."/>
            <person name="Ravi A."/>
            <person name="Getino M."/>
            <person name="Pursley I."/>
            <person name="Horton D.L."/>
            <person name="Alikhan N.F."/>
            <person name="Baker D."/>
            <person name="Gharbi K."/>
            <person name="Hall N."/>
            <person name="Watson M."/>
            <person name="Adriaenssens E.M."/>
            <person name="Foster-Nyarko E."/>
            <person name="Jarju S."/>
            <person name="Secka A."/>
            <person name="Antonio M."/>
            <person name="Oren A."/>
            <person name="Chaudhuri R.R."/>
            <person name="La Ragione R."/>
            <person name="Hildebrand F."/>
            <person name="Pallen M.J."/>
        </authorList>
    </citation>
    <scope>NUCLEOTIDE SEQUENCE</scope>
    <source>
        <strain evidence="1">CHK169-11906</strain>
    </source>
</reference>
<dbReference type="InterPro" id="IPR025049">
    <property type="entry name" value="Mfa-like_1"/>
</dbReference>
<protein>
    <submittedName>
        <fullName evidence="1">Fimbrillin family protein</fullName>
    </submittedName>
</protein>
<dbReference type="EMBL" id="DWYR01000009">
    <property type="protein sequence ID" value="HJA98562.1"/>
    <property type="molecule type" value="Genomic_DNA"/>
</dbReference>
<dbReference type="Proteomes" id="UP000824259">
    <property type="component" value="Unassembled WGS sequence"/>
</dbReference>
<dbReference type="InterPro" id="IPR042278">
    <property type="entry name" value="Mfa-like_1_N"/>
</dbReference>
<dbReference type="AlphaFoldDB" id="A0A9D2IEP7"/>
<dbReference type="Pfam" id="PF13149">
    <property type="entry name" value="Mfa_like_1"/>
    <property type="match status" value="1"/>
</dbReference>